<dbReference type="EMBL" id="JACHGI010000002">
    <property type="protein sequence ID" value="MBB6465723.1"/>
    <property type="molecule type" value="Genomic_DNA"/>
</dbReference>
<sequence length="50" mass="5579">MYRLQFWKTFTALVAAGFNPRAFLAPMALGGKLPEPAEPRQPKETKDSEA</sequence>
<accession>A0A8E1WCH2</accession>
<proteinExistence type="predicted"/>
<name>A0A8E1WCH2_9HYPH</name>
<dbReference type="RefSeq" id="WP_184768197.1">
    <property type="nucleotide sequence ID" value="NZ_JACHGI010000002.1"/>
</dbReference>
<evidence type="ECO:0000313" key="2">
    <source>
        <dbReference type="EMBL" id="MBB6465723.1"/>
    </source>
</evidence>
<evidence type="ECO:0000256" key="1">
    <source>
        <dbReference type="SAM" id="MobiDB-lite"/>
    </source>
</evidence>
<dbReference type="Proteomes" id="UP000532373">
    <property type="component" value="Unassembled WGS sequence"/>
</dbReference>
<protein>
    <submittedName>
        <fullName evidence="2">Uncharacterized protein</fullName>
    </submittedName>
</protein>
<comment type="caution">
    <text evidence="2">The sequence shown here is derived from an EMBL/GenBank/DDBJ whole genome shotgun (WGS) entry which is preliminary data.</text>
</comment>
<reference evidence="2 3" key="1">
    <citation type="submission" date="2020-08" db="EMBL/GenBank/DDBJ databases">
        <title>Genomic Encyclopedia of Type Strains, Phase IV (KMG-IV): sequencing the most valuable type-strain genomes for metagenomic binning, comparative biology and taxonomic classification.</title>
        <authorList>
            <person name="Goeker M."/>
        </authorList>
    </citation>
    <scope>NUCLEOTIDE SEQUENCE [LARGE SCALE GENOMIC DNA]</scope>
    <source>
        <strain evidence="2 3">DSM 17454</strain>
    </source>
</reference>
<feature type="region of interest" description="Disordered" evidence="1">
    <location>
        <begin position="29"/>
        <end position="50"/>
    </location>
</feature>
<feature type="compositionally biased region" description="Basic and acidic residues" evidence="1">
    <location>
        <begin position="35"/>
        <end position="50"/>
    </location>
</feature>
<evidence type="ECO:0000313" key="3">
    <source>
        <dbReference type="Proteomes" id="UP000532373"/>
    </source>
</evidence>
<gene>
    <name evidence="2" type="ORF">HNQ96_001581</name>
</gene>
<dbReference type="AlphaFoldDB" id="A0A8E1WCH2"/>
<organism evidence="2 3">
    <name type="scientific">Aminobacter carboxidus</name>
    <dbReference type="NCBI Taxonomy" id="376165"/>
    <lineage>
        <taxon>Bacteria</taxon>
        <taxon>Pseudomonadati</taxon>
        <taxon>Pseudomonadota</taxon>
        <taxon>Alphaproteobacteria</taxon>
        <taxon>Hyphomicrobiales</taxon>
        <taxon>Phyllobacteriaceae</taxon>
        <taxon>Aminobacter</taxon>
    </lineage>
</organism>